<dbReference type="PANTHER" id="PTHR43081:SF19">
    <property type="entry name" value="PH-SENSITIVE ADENYLATE CYCLASE RV1264"/>
    <property type="match status" value="1"/>
</dbReference>
<proteinExistence type="predicted"/>
<keyword evidence="1" id="KW-0802">TPR repeat</keyword>
<dbReference type="InterPro" id="IPR011990">
    <property type="entry name" value="TPR-like_helical_dom_sf"/>
</dbReference>
<dbReference type="CDD" id="cd07302">
    <property type="entry name" value="CHD"/>
    <property type="match status" value="1"/>
</dbReference>
<name>A0ABS5FMH9_9BRAD</name>
<dbReference type="Pfam" id="PF14559">
    <property type="entry name" value="TPR_19"/>
    <property type="match status" value="1"/>
</dbReference>
<accession>A0ABS5FMH9</accession>
<protein>
    <submittedName>
        <fullName evidence="3">Adenylate/guanylate cyclase domain-containing protein</fullName>
    </submittedName>
</protein>
<dbReference type="PANTHER" id="PTHR43081">
    <property type="entry name" value="ADENYLATE CYCLASE, TERMINAL-DIFFERENTIATION SPECIFIC-RELATED"/>
    <property type="match status" value="1"/>
</dbReference>
<dbReference type="PROSITE" id="PS50125">
    <property type="entry name" value="GUANYLATE_CYCLASE_2"/>
    <property type="match status" value="1"/>
</dbReference>
<dbReference type="Gene3D" id="1.25.40.10">
    <property type="entry name" value="Tetratricopeptide repeat domain"/>
    <property type="match status" value="1"/>
</dbReference>
<dbReference type="SUPFAM" id="SSF55073">
    <property type="entry name" value="Nucleotide cyclase"/>
    <property type="match status" value="1"/>
</dbReference>
<evidence type="ECO:0000313" key="4">
    <source>
        <dbReference type="Proteomes" id="UP001315278"/>
    </source>
</evidence>
<dbReference type="EMBL" id="JAFCJH010000022">
    <property type="protein sequence ID" value="MBR0797985.1"/>
    <property type="molecule type" value="Genomic_DNA"/>
</dbReference>
<dbReference type="InterPro" id="IPR029787">
    <property type="entry name" value="Nucleotide_cyclase"/>
</dbReference>
<dbReference type="SUPFAM" id="SSF48452">
    <property type="entry name" value="TPR-like"/>
    <property type="match status" value="1"/>
</dbReference>
<keyword evidence="4" id="KW-1185">Reference proteome</keyword>
<dbReference type="Pfam" id="PF13432">
    <property type="entry name" value="TPR_16"/>
    <property type="match status" value="1"/>
</dbReference>
<feature type="domain" description="Guanylate cyclase" evidence="2">
    <location>
        <begin position="13"/>
        <end position="127"/>
    </location>
</feature>
<evidence type="ECO:0000259" key="2">
    <source>
        <dbReference type="PROSITE" id="PS50125"/>
    </source>
</evidence>
<sequence>MSDPMTVSRRLVAVFAADVEGYSRLMGADEVGTLKGLTERRTILDRFIGEHGGRIANTAGDSVLAEFGSVVDAVECAVKAESALAKLNASIELDRRINYRIGVHVGDVMVRAGDLFGDGVNIAARLEGLAEPGGICISASAHEHVHGKVAVGFSDLGEHRLKNIVRPIRAFAVTPSNRSPAAPKSAVVPAPPLSILVLPFESMGGDAVPGHFADGLTESLTTDLLLIQGISVIARNTAFTFKGKAVDVKQVGRELSVRYVVEGSVQRGGSRLRLNVQLIEADTGKHIWAERFDKPVADLFDMQDEIVSRLANSLRYQLVAAEARRSEHALNPTSMDLYFQGWAHLNYRTTPDAVLKARECFERALVIDSRNIEALVGKASVHTIIGASIMGSDSTSHFAAAEAALTDALNRSPQHAIAHLSLGGLYIQTGRPIQGIAECEHALTLDRNLANAHALIGQAKGRLGRPEETEAHILEALRISPRDTYAFWWMFWAGSAKLTLEEFSTAASWFRRTIEENRNYAGSHVGLASALVQLGATEEAKAAMREALKLDPNSTITALQAKLPPVSAALQARRERYLESLRIAGMPEG</sequence>
<dbReference type="InterPro" id="IPR019734">
    <property type="entry name" value="TPR_rpt"/>
</dbReference>
<dbReference type="PROSITE" id="PS50005">
    <property type="entry name" value="TPR"/>
    <property type="match status" value="1"/>
</dbReference>
<feature type="repeat" description="TPR" evidence="1">
    <location>
        <begin position="521"/>
        <end position="554"/>
    </location>
</feature>
<dbReference type="Gene3D" id="3.40.50.10070">
    <property type="entry name" value="TolB, N-terminal domain"/>
    <property type="match status" value="1"/>
</dbReference>
<dbReference type="InterPro" id="IPR050697">
    <property type="entry name" value="Adenylyl/Guanylyl_Cyclase_3/4"/>
</dbReference>
<dbReference type="RefSeq" id="WP_212493532.1">
    <property type="nucleotide sequence ID" value="NZ_JAFCJH010000022.1"/>
</dbReference>
<dbReference type="SMART" id="SM00028">
    <property type="entry name" value="TPR"/>
    <property type="match status" value="3"/>
</dbReference>
<organism evidence="3 4">
    <name type="scientific">Bradyrhizobium jicamae</name>
    <dbReference type="NCBI Taxonomy" id="280332"/>
    <lineage>
        <taxon>Bacteria</taxon>
        <taxon>Pseudomonadati</taxon>
        <taxon>Pseudomonadota</taxon>
        <taxon>Alphaproteobacteria</taxon>
        <taxon>Hyphomicrobiales</taxon>
        <taxon>Nitrobacteraceae</taxon>
        <taxon>Bradyrhizobium</taxon>
    </lineage>
</organism>
<dbReference type="Pfam" id="PF00211">
    <property type="entry name" value="Guanylate_cyc"/>
    <property type="match status" value="1"/>
</dbReference>
<gene>
    <name evidence="3" type="ORF">JQ615_21580</name>
</gene>
<dbReference type="Proteomes" id="UP001315278">
    <property type="component" value="Unassembled WGS sequence"/>
</dbReference>
<evidence type="ECO:0000256" key="1">
    <source>
        <dbReference type="PROSITE-ProRule" id="PRU00339"/>
    </source>
</evidence>
<dbReference type="SMART" id="SM00044">
    <property type="entry name" value="CYCc"/>
    <property type="match status" value="1"/>
</dbReference>
<evidence type="ECO:0000313" key="3">
    <source>
        <dbReference type="EMBL" id="MBR0797985.1"/>
    </source>
</evidence>
<dbReference type="InterPro" id="IPR001054">
    <property type="entry name" value="A/G_cyclase"/>
</dbReference>
<comment type="caution">
    <text evidence="3">The sequence shown here is derived from an EMBL/GenBank/DDBJ whole genome shotgun (WGS) entry which is preliminary data.</text>
</comment>
<reference evidence="4" key="1">
    <citation type="journal article" date="2021" name="ISME J.">
        <title>Evolutionary origin and ecological implication of a unique nif island in free-living Bradyrhizobium lineages.</title>
        <authorList>
            <person name="Tao J."/>
        </authorList>
    </citation>
    <scope>NUCLEOTIDE SEQUENCE [LARGE SCALE GENOMIC DNA]</scope>
    <source>
        <strain evidence="4">SZCCT0434</strain>
    </source>
</reference>
<dbReference type="Gene3D" id="3.30.70.1230">
    <property type="entry name" value="Nucleotide cyclase"/>
    <property type="match status" value="1"/>
</dbReference>